<dbReference type="SUPFAM" id="SSF49452">
    <property type="entry name" value="Starch-binding domain-like"/>
    <property type="match status" value="1"/>
</dbReference>
<dbReference type="Proteomes" id="UP000019376">
    <property type="component" value="Unassembled WGS sequence"/>
</dbReference>
<dbReference type="EC" id="4.2.2.23" evidence="4"/>
<dbReference type="Pfam" id="PF14683">
    <property type="entry name" value="CBM-like"/>
    <property type="match status" value="1"/>
</dbReference>
<dbReference type="InterPro" id="IPR029413">
    <property type="entry name" value="RG-lyase_II"/>
</dbReference>
<dbReference type="InterPro" id="IPR008979">
    <property type="entry name" value="Galactose-bd-like_sf"/>
</dbReference>
<dbReference type="eggNOG" id="ENOG502QQM5">
    <property type="taxonomic scope" value="Eukaryota"/>
</dbReference>
<keyword evidence="15" id="KW-1185">Reference proteome</keyword>
<protein>
    <recommendedName>
        <fullName evidence="4">rhamnogalacturonan endolyase</fullName>
        <ecNumber evidence="4">4.2.2.23</ecNumber>
    </recommendedName>
</protein>
<dbReference type="HOGENOM" id="CLU_016624_0_0_1"/>
<keyword evidence="5" id="KW-0964">Secreted</keyword>
<dbReference type="AlphaFoldDB" id="S8AH63"/>
<dbReference type="InterPro" id="IPR011013">
    <property type="entry name" value="Gal_mutarotase_sf_dom"/>
</dbReference>
<dbReference type="PANTHER" id="PTHR32018:SF9">
    <property type="entry name" value="RHAMNOGALACTURONATE LYASE B"/>
    <property type="match status" value="1"/>
</dbReference>
<gene>
    <name evidence="14" type="ORF">PDE_00004</name>
</gene>
<comment type="similarity">
    <text evidence="3">Belongs to the polysaccharide lyase 4 family.</text>
</comment>
<reference evidence="14 15" key="1">
    <citation type="journal article" date="2013" name="PLoS ONE">
        <title>Genomic and secretomic analyses reveal unique features of the lignocellulolytic enzyme system of Penicillium decumbens.</title>
        <authorList>
            <person name="Liu G."/>
            <person name="Zhang L."/>
            <person name="Wei X."/>
            <person name="Zou G."/>
            <person name="Qin Y."/>
            <person name="Ma L."/>
            <person name="Li J."/>
            <person name="Zheng H."/>
            <person name="Wang S."/>
            <person name="Wang C."/>
            <person name="Xun L."/>
            <person name="Zhao G.-P."/>
            <person name="Zhou Z."/>
            <person name="Qu Y."/>
        </authorList>
    </citation>
    <scope>NUCLEOTIDE SEQUENCE [LARGE SCALE GENOMIC DNA]</scope>
    <source>
        <strain evidence="15">114-2 / CGMCC 5302</strain>
    </source>
</reference>
<evidence type="ECO:0000256" key="11">
    <source>
        <dbReference type="SAM" id="SignalP"/>
    </source>
</evidence>
<dbReference type="InterPro" id="IPR013784">
    <property type="entry name" value="Carb-bd-like_fold"/>
</dbReference>
<evidence type="ECO:0000256" key="3">
    <source>
        <dbReference type="ARBA" id="ARBA00010418"/>
    </source>
</evidence>
<dbReference type="GO" id="GO:0005576">
    <property type="term" value="C:extracellular region"/>
    <property type="evidence" value="ECO:0007669"/>
    <property type="project" value="UniProtKB-SubCell"/>
</dbReference>
<keyword evidence="7" id="KW-0325">Glycoprotein</keyword>
<dbReference type="GO" id="GO:0000272">
    <property type="term" value="P:polysaccharide catabolic process"/>
    <property type="evidence" value="ECO:0007669"/>
    <property type="project" value="UniProtKB-KW"/>
</dbReference>
<dbReference type="CDD" id="cd10316">
    <property type="entry name" value="RGL4_M"/>
    <property type="match status" value="1"/>
</dbReference>
<evidence type="ECO:0000313" key="14">
    <source>
        <dbReference type="EMBL" id="EPS25073.1"/>
    </source>
</evidence>
<feature type="domain" description="Rhamnogalacturonan lyase" evidence="12">
    <location>
        <begin position="444"/>
        <end position="658"/>
    </location>
</feature>
<dbReference type="EMBL" id="KB644408">
    <property type="protein sequence ID" value="EPS25073.1"/>
    <property type="molecule type" value="Genomic_DNA"/>
</dbReference>
<name>S8AH63_PENO1</name>
<dbReference type="InterPro" id="IPR051850">
    <property type="entry name" value="Polysacch_Lyase_4"/>
</dbReference>
<accession>S8AH63</accession>
<dbReference type="InterPro" id="IPR029411">
    <property type="entry name" value="RG-lyase_III"/>
</dbReference>
<evidence type="ECO:0000256" key="9">
    <source>
        <dbReference type="ARBA" id="ARBA00023277"/>
    </source>
</evidence>
<evidence type="ECO:0000259" key="13">
    <source>
        <dbReference type="Pfam" id="PF14686"/>
    </source>
</evidence>
<dbReference type="PANTHER" id="PTHR32018">
    <property type="entry name" value="RHAMNOGALACTURONATE LYASE FAMILY PROTEIN"/>
    <property type="match status" value="1"/>
</dbReference>
<keyword evidence="8 14" id="KW-0456">Lyase</keyword>
<dbReference type="OrthoDB" id="2130367at2759"/>
<dbReference type="Pfam" id="PF14686">
    <property type="entry name" value="fn3_3"/>
    <property type="match status" value="1"/>
</dbReference>
<sequence length="662" mass="73729">MAILRAILVVGLAVVSNALDVSQNETVITIANDRLSAVLRRSVGQIEQLTLDGQDLLGQRSGSTGIGPYLDCYCIPSGFYTAGATTPTTEVVQGVDTTGTQYAGIILTDVYTPTGQLFQQYWFLRDGETGLHMFSRLAYYNETSPFLRNLQELRTLFRPNTPLWTHLTSSEVQTAPLPSKDAVAHEVVVQDATWTFNNTPTDPYYSQFSQYFTKYTFSNPWRNNSVHGLYADGTRSSGSTYGAWLVMNTKDTYYGGPLHSDLTVDGIVYNYLVSNHHGEGTPNITHGFDRTFGPQYYLFNGGKGSSKSLSELRHEALQIANPAWNIAFYDSIAKHVKGYVPSKSRGKVQGSIKLPKSAVRPIAILSASGVYFQDNSAVPEARQYWVDIDSHGDFTLDYVTEGTYRLTIYAEGVFGDFVRDDIVVRASKLTKVHDHWKEESAGTEIWRLGIPDKSSGEFRHGNFPDSTHPLHPPEYLIYWGAYDWVSDYPQGINFTVGKDDPATGLNTVHWSVFGPTPSNSHVEYDTTNDWYIHFSLRASQVHHAKRAMLTIQLAGAKTAAGNTDVWKPEEPYNNLALESYINEQPSPLTLVVGFNQSSSCIVRSAVSCYQVRSRLSFPANWLRAGDNVLRLHLPFNATDVETAILPSSVYVQYDALRLELDS</sequence>
<dbReference type="InterPro" id="IPR014718">
    <property type="entry name" value="GH-type_carb-bd"/>
</dbReference>
<evidence type="ECO:0000256" key="4">
    <source>
        <dbReference type="ARBA" id="ARBA00012437"/>
    </source>
</evidence>
<feature type="signal peptide" evidence="11">
    <location>
        <begin position="1"/>
        <end position="18"/>
    </location>
</feature>
<evidence type="ECO:0000256" key="1">
    <source>
        <dbReference type="ARBA" id="ARBA00001324"/>
    </source>
</evidence>
<dbReference type="Gene3D" id="2.70.98.10">
    <property type="match status" value="1"/>
</dbReference>
<dbReference type="GO" id="GO:0102210">
    <property type="term" value="F:rhamnogalacturonan endolyase activity"/>
    <property type="evidence" value="ECO:0007669"/>
    <property type="project" value="UniProtKB-EC"/>
</dbReference>
<dbReference type="CDD" id="cd10320">
    <property type="entry name" value="RGL4_N"/>
    <property type="match status" value="1"/>
</dbReference>
<comment type="catalytic activity">
    <reaction evidence="1">
        <text>Endotype eliminative cleavage of L-alpha-rhamnopyranosyl-(1-&gt;4)-alpha-D-galactopyranosyluronic acid bonds of rhamnogalacturonan I domains in ramified hairy regions of pectin leaving L-rhamnopyranose at the reducing end and 4-deoxy-4,5-unsaturated D-galactopyranosyluronic acid at the non-reducing end.</text>
        <dbReference type="EC" id="4.2.2.23"/>
    </reaction>
</comment>
<proteinExistence type="inferred from homology"/>
<evidence type="ECO:0000256" key="5">
    <source>
        <dbReference type="ARBA" id="ARBA00022525"/>
    </source>
</evidence>
<dbReference type="STRING" id="933388.S8AH63"/>
<evidence type="ECO:0000256" key="10">
    <source>
        <dbReference type="ARBA" id="ARBA00023326"/>
    </source>
</evidence>
<feature type="chain" id="PRO_5004560482" description="rhamnogalacturonan endolyase" evidence="11">
    <location>
        <begin position="19"/>
        <end position="662"/>
    </location>
</feature>
<dbReference type="GO" id="GO:0030246">
    <property type="term" value="F:carbohydrate binding"/>
    <property type="evidence" value="ECO:0007669"/>
    <property type="project" value="InterPro"/>
</dbReference>
<dbReference type="PhylomeDB" id="S8AH63"/>
<evidence type="ECO:0000256" key="7">
    <source>
        <dbReference type="ARBA" id="ARBA00023180"/>
    </source>
</evidence>
<dbReference type="SUPFAM" id="SSF49785">
    <property type="entry name" value="Galactose-binding domain-like"/>
    <property type="match status" value="1"/>
</dbReference>
<comment type="subcellular location">
    <subcellularLocation>
        <location evidence="2">Secreted</location>
    </subcellularLocation>
</comment>
<organism evidence="14 15">
    <name type="scientific">Penicillium oxalicum (strain 114-2 / CGMCC 5302)</name>
    <name type="common">Penicillium decumbens</name>
    <dbReference type="NCBI Taxonomy" id="933388"/>
    <lineage>
        <taxon>Eukaryota</taxon>
        <taxon>Fungi</taxon>
        <taxon>Dikarya</taxon>
        <taxon>Ascomycota</taxon>
        <taxon>Pezizomycotina</taxon>
        <taxon>Eurotiomycetes</taxon>
        <taxon>Eurotiomycetidae</taxon>
        <taxon>Eurotiales</taxon>
        <taxon>Aspergillaceae</taxon>
        <taxon>Penicillium</taxon>
    </lineage>
</organism>
<evidence type="ECO:0000259" key="12">
    <source>
        <dbReference type="Pfam" id="PF14683"/>
    </source>
</evidence>
<evidence type="ECO:0000256" key="8">
    <source>
        <dbReference type="ARBA" id="ARBA00023239"/>
    </source>
</evidence>
<keyword evidence="10" id="KW-0624">Polysaccharide degradation</keyword>
<dbReference type="Gene3D" id="2.60.40.1120">
    <property type="entry name" value="Carboxypeptidase-like, regulatory domain"/>
    <property type="match status" value="1"/>
</dbReference>
<evidence type="ECO:0000256" key="6">
    <source>
        <dbReference type="ARBA" id="ARBA00022729"/>
    </source>
</evidence>
<feature type="domain" description="Rhamnogalacturonan lyase" evidence="13">
    <location>
        <begin position="355"/>
        <end position="431"/>
    </location>
</feature>
<evidence type="ECO:0000313" key="15">
    <source>
        <dbReference type="Proteomes" id="UP000019376"/>
    </source>
</evidence>
<keyword evidence="6 11" id="KW-0732">Signal</keyword>
<evidence type="ECO:0000256" key="2">
    <source>
        <dbReference type="ARBA" id="ARBA00004613"/>
    </source>
</evidence>
<dbReference type="SUPFAM" id="SSF74650">
    <property type="entry name" value="Galactose mutarotase-like"/>
    <property type="match status" value="1"/>
</dbReference>
<keyword evidence="9" id="KW-0119">Carbohydrate metabolism</keyword>